<feature type="transmembrane region" description="Helical" evidence="1">
    <location>
        <begin position="214"/>
        <end position="237"/>
    </location>
</feature>
<gene>
    <name evidence="5" type="ORF">ACFSC7_13770</name>
</gene>
<comment type="caution">
    <text evidence="5">The sequence shown here is derived from an EMBL/GenBank/DDBJ whole genome shotgun (WGS) entry which is preliminary data.</text>
</comment>
<evidence type="ECO:0000259" key="2">
    <source>
        <dbReference type="PROSITE" id="PS50883"/>
    </source>
</evidence>
<evidence type="ECO:0000313" key="5">
    <source>
        <dbReference type="EMBL" id="MFD1696590.1"/>
    </source>
</evidence>
<dbReference type="SMART" id="SM00267">
    <property type="entry name" value="GGDEF"/>
    <property type="match status" value="1"/>
</dbReference>
<dbReference type="Gene3D" id="3.20.20.450">
    <property type="entry name" value="EAL domain"/>
    <property type="match status" value="1"/>
</dbReference>
<dbReference type="PROSITE" id="PS50887">
    <property type="entry name" value="GGDEF"/>
    <property type="match status" value="1"/>
</dbReference>
<dbReference type="Pfam" id="PF00990">
    <property type="entry name" value="GGDEF"/>
    <property type="match status" value="1"/>
</dbReference>
<feature type="domain" description="GGDEF" evidence="3">
    <location>
        <begin position="283"/>
        <end position="416"/>
    </location>
</feature>
<dbReference type="InterPro" id="IPR029787">
    <property type="entry name" value="Nucleotide_cyclase"/>
</dbReference>
<dbReference type="PANTHER" id="PTHR44757:SF10">
    <property type="entry name" value="MEMBRANE PROTEIN"/>
    <property type="match status" value="1"/>
</dbReference>
<organism evidence="5 6">
    <name type="scientific">Roseibium aestuarii</name>
    <dbReference type="NCBI Taxonomy" id="2600299"/>
    <lineage>
        <taxon>Bacteria</taxon>
        <taxon>Pseudomonadati</taxon>
        <taxon>Pseudomonadota</taxon>
        <taxon>Alphaproteobacteria</taxon>
        <taxon>Hyphomicrobiales</taxon>
        <taxon>Stappiaceae</taxon>
        <taxon>Roseibium</taxon>
    </lineage>
</organism>
<dbReference type="PANTHER" id="PTHR44757">
    <property type="entry name" value="DIGUANYLATE CYCLASE DGCP"/>
    <property type="match status" value="1"/>
</dbReference>
<dbReference type="InterPro" id="IPR000160">
    <property type="entry name" value="GGDEF_dom"/>
</dbReference>
<dbReference type="RefSeq" id="WP_244304531.1">
    <property type="nucleotide sequence ID" value="NZ_JBHUFA010000004.1"/>
</dbReference>
<dbReference type="CDD" id="cd01949">
    <property type="entry name" value="GGDEF"/>
    <property type="match status" value="1"/>
</dbReference>
<keyword evidence="1" id="KW-0812">Transmembrane</keyword>
<dbReference type="SUPFAM" id="SSF55073">
    <property type="entry name" value="Nucleotide cyclase"/>
    <property type="match status" value="1"/>
</dbReference>
<accession>A0ABW4K245</accession>
<dbReference type="InterPro" id="IPR052155">
    <property type="entry name" value="Biofilm_reg_signaling"/>
</dbReference>
<feature type="transmembrane region" description="Helical" evidence="1">
    <location>
        <begin position="146"/>
        <end position="166"/>
    </location>
</feature>
<proteinExistence type="predicted"/>
<evidence type="ECO:0000256" key="1">
    <source>
        <dbReference type="PROSITE-ProRule" id="PRU00244"/>
    </source>
</evidence>
<dbReference type="Proteomes" id="UP001597327">
    <property type="component" value="Unassembled WGS sequence"/>
</dbReference>
<sequence length="701" mass="74661">MISVLSCVLTDHDLTFVLMAALVCASGALLTANLFSRLRASVGTRRFLWLFLVALVGGATVWTTHFAAMLGYVVPFARTFEPTLTLISLATVIGTTLFGFGLAGFNSSRSFIGFGGLVFGFGAGLMHYIGMAAFQMPALLSWDQGFVMASLALGGGFGALATLAGARLRGRKAIAASCLLMVAGIVSLHFTGMAGLTIIPFRGLAVPEQTVSDAVMLFFVVGVTAVILASVGAAFLIDSQGMEEASATYKHMALHDPLTGIANRLQLRERLANALRSLDTASGTVAVVAINLNRFKDINDLHGHASGDMVLREIAKRLAGTLGAGESIARVGGDEFVALKTGIRSTADLKDFAARLKMEISRPIAWDHTRLTLGCSLGAALAPDHGRDVEELLVRANLAVDAARKNARRTITIFTSDMEEASRQRAAIAIDLRGAVQNGELELFFQPQNDARTRSLCGFEALVRWRHPQHGLISPVDFIPVAEETGQILEIGRWVLETACTTAAGWPERFKVAVNVSAFQLAQDTLPLQVATALSKSGLKPERLEIEITESGVITDQEHALKIVLALKELGVSVAMDDFGTGYSSLSTLQSFPFDKIKIDREFVKSLTVSPQSAAIVRSTILLGASLGIPVLAEGVETEEQLGFLQLEGCKSVQGYLFGEPLPERRAAKMIEAALESDDLSEDESGALAVGAGALVIPMRA</sequence>
<name>A0ABW4K245_9HYPH</name>
<reference evidence="6" key="1">
    <citation type="journal article" date="2019" name="Int. J. Syst. Evol. Microbiol.">
        <title>The Global Catalogue of Microorganisms (GCM) 10K type strain sequencing project: providing services to taxonomists for standard genome sequencing and annotation.</title>
        <authorList>
            <consortium name="The Broad Institute Genomics Platform"/>
            <consortium name="The Broad Institute Genome Sequencing Center for Infectious Disease"/>
            <person name="Wu L."/>
            <person name="Ma J."/>
        </authorList>
    </citation>
    <scope>NUCLEOTIDE SEQUENCE [LARGE SCALE GENOMIC DNA]</scope>
    <source>
        <strain evidence="6">JCM 3369</strain>
    </source>
</reference>
<protein>
    <submittedName>
        <fullName evidence="5">Bifunctional diguanylate cyclase/phosphodiesterase</fullName>
    </submittedName>
</protein>
<evidence type="ECO:0000259" key="4">
    <source>
        <dbReference type="PROSITE" id="PS50924"/>
    </source>
</evidence>
<dbReference type="InterPro" id="IPR005330">
    <property type="entry name" value="MHYT_dom"/>
</dbReference>
<dbReference type="Gene3D" id="3.30.70.270">
    <property type="match status" value="1"/>
</dbReference>
<feature type="domain" description="MHYT" evidence="4">
    <location>
        <begin position="12"/>
        <end position="199"/>
    </location>
</feature>
<dbReference type="PROSITE" id="PS50883">
    <property type="entry name" value="EAL"/>
    <property type="match status" value="1"/>
</dbReference>
<feature type="transmembrane region" description="Helical" evidence="1">
    <location>
        <begin position="112"/>
        <end position="134"/>
    </location>
</feature>
<keyword evidence="1" id="KW-1133">Transmembrane helix</keyword>
<dbReference type="Pfam" id="PF00563">
    <property type="entry name" value="EAL"/>
    <property type="match status" value="1"/>
</dbReference>
<evidence type="ECO:0000313" key="6">
    <source>
        <dbReference type="Proteomes" id="UP001597327"/>
    </source>
</evidence>
<dbReference type="InterPro" id="IPR043128">
    <property type="entry name" value="Rev_trsase/Diguanyl_cyclase"/>
</dbReference>
<dbReference type="InterPro" id="IPR035919">
    <property type="entry name" value="EAL_sf"/>
</dbReference>
<dbReference type="SMART" id="SM00052">
    <property type="entry name" value="EAL"/>
    <property type="match status" value="1"/>
</dbReference>
<dbReference type="Pfam" id="PF03707">
    <property type="entry name" value="MHYT"/>
    <property type="match status" value="2"/>
</dbReference>
<feature type="transmembrane region" description="Helical" evidence="1">
    <location>
        <begin position="86"/>
        <end position="105"/>
    </location>
</feature>
<dbReference type="CDD" id="cd01948">
    <property type="entry name" value="EAL"/>
    <property type="match status" value="1"/>
</dbReference>
<feature type="transmembrane region" description="Helical" evidence="1">
    <location>
        <begin position="178"/>
        <end position="202"/>
    </location>
</feature>
<keyword evidence="6" id="KW-1185">Reference proteome</keyword>
<keyword evidence="1" id="KW-0472">Membrane</keyword>
<dbReference type="PROSITE" id="PS50924">
    <property type="entry name" value="MHYT"/>
    <property type="match status" value="1"/>
</dbReference>
<dbReference type="InterPro" id="IPR001633">
    <property type="entry name" value="EAL_dom"/>
</dbReference>
<dbReference type="SUPFAM" id="SSF141868">
    <property type="entry name" value="EAL domain-like"/>
    <property type="match status" value="1"/>
</dbReference>
<dbReference type="NCBIfam" id="TIGR00254">
    <property type="entry name" value="GGDEF"/>
    <property type="match status" value="1"/>
</dbReference>
<dbReference type="EMBL" id="JBHUFA010000004">
    <property type="protein sequence ID" value="MFD1696590.1"/>
    <property type="molecule type" value="Genomic_DNA"/>
</dbReference>
<feature type="domain" description="EAL" evidence="2">
    <location>
        <begin position="425"/>
        <end position="675"/>
    </location>
</feature>
<evidence type="ECO:0000259" key="3">
    <source>
        <dbReference type="PROSITE" id="PS50887"/>
    </source>
</evidence>
<feature type="transmembrane region" description="Helical" evidence="1">
    <location>
        <begin position="47"/>
        <end position="74"/>
    </location>
</feature>
<feature type="transmembrane region" description="Helical" evidence="1">
    <location>
        <begin position="14"/>
        <end position="35"/>
    </location>
</feature>